<dbReference type="SUPFAM" id="SSF52418">
    <property type="entry name" value="Nucleoside phosphorylase/phosphoribosyltransferase catalytic domain"/>
    <property type="match status" value="1"/>
</dbReference>
<dbReference type="Gene3D" id="3.40.1030.10">
    <property type="entry name" value="Nucleoside phosphorylase/phosphoribosyltransferase catalytic domain"/>
    <property type="match status" value="1"/>
</dbReference>
<dbReference type="InterPro" id="IPR036320">
    <property type="entry name" value="Glycosyl_Trfase_fam3_N_dom_sf"/>
</dbReference>
<comment type="caution">
    <text evidence="4">The sequence shown here is derived from an EMBL/GenBank/DDBJ whole genome shotgun (WGS) entry which is preliminary data.</text>
</comment>
<proteinExistence type="predicted"/>
<dbReference type="SUPFAM" id="SSF47648">
    <property type="entry name" value="Nucleoside phosphorylase/phosphoribosyltransferase N-terminal domain"/>
    <property type="match status" value="1"/>
</dbReference>
<keyword evidence="1" id="KW-0328">Glycosyltransferase</keyword>
<evidence type="ECO:0000313" key="5">
    <source>
        <dbReference type="Proteomes" id="UP000050580"/>
    </source>
</evidence>
<dbReference type="Gene3D" id="1.20.970.10">
    <property type="entry name" value="Transferase, Pyrimidine Nucleoside Phosphorylase, Chain C"/>
    <property type="match status" value="1"/>
</dbReference>
<protein>
    <recommendedName>
        <fullName evidence="3">Glycosyl transferase family 3 N-terminal domain-containing protein</fullName>
    </recommendedName>
</protein>
<gene>
    <name evidence="4" type="ORF">AAV94_05675</name>
</gene>
<dbReference type="PANTHER" id="PTHR43285:SF4">
    <property type="entry name" value="TRANSFERASE"/>
    <property type="match status" value="1"/>
</dbReference>
<dbReference type="Pfam" id="PF02885">
    <property type="entry name" value="Glycos_trans_3N"/>
    <property type="match status" value="1"/>
</dbReference>
<dbReference type="RefSeq" id="WP_046741360.1">
    <property type="nucleotide sequence ID" value="NZ_LBNQ01000020.1"/>
</dbReference>
<dbReference type="GO" id="GO:0004048">
    <property type="term" value="F:anthranilate phosphoribosyltransferase activity"/>
    <property type="evidence" value="ECO:0007669"/>
    <property type="project" value="InterPro"/>
</dbReference>
<dbReference type="OrthoDB" id="9768896at2"/>
<dbReference type="InterPro" id="IPR035902">
    <property type="entry name" value="Nuc_phospho_transferase"/>
</dbReference>
<keyword evidence="2" id="KW-0808">Transferase</keyword>
<sequence length="305" mass="33259">MSIQKYIKEIGRGRDGARALTREQATDLFAQVLNRQATDLEIGAFCVAMRIKGETVAEMHGFMDAARASMELIAPSASGCSTVVIPCYNGARRYPVLTPLLALLLVQRGVRVIMHGVVQESGRTTSAQVLAALGISPLTSIAQVSDTGVNFLPIEVLAPSLHWLLRVRYTIGLRNSAHSLVKLMNPCRRRAIVVGSYTHAEYRVFMDAMYRHLQSDAILLRGLEGEAVADARRFQQIDAYIGGQHRCLQQAQQERISAMPSWPSDVSAGATAQYIREIVAGAQVAPPPVLAQVSLLEQLSQQVPA</sequence>
<keyword evidence="5" id="KW-1185">Reference proteome</keyword>
<dbReference type="InterPro" id="IPR005940">
    <property type="entry name" value="Anthranilate_Pribosyl_Tfrase"/>
</dbReference>
<dbReference type="PATRIC" id="fig|1610491.3.peg.1207"/>
<evidence type="ECO:0000259" key="3">
    <source>
        <dbReference type="Pfam" id="PF02885"/>
    </source>
</evidence>
<dbReference type="NCBIfam" id="NF006005">
    <property type="entry name" value="PRK08136.1"/>
    <property type="match status" value="1"/>
</dbReference>
<dbReference type="AlphaFoldDB" id="A0A0U1Q0M1"/>
<feature type="domain" description="Glycosyl transferase family 3 N-terminal" evidence="3">
    <location>
        <begin position="5"/>
        <end position="70"/>
    </location>
</feature>
<evidence type="ECO:0000256" key="1">
    <source>
        <dbReference type="ARBA" id="ARBA00022676"/>
    </source>
</evidence>
<dbReference type="Proteomes" id="UP000050580">
    <property type="component" value="Unassembled WGS sequence"/>
</dbReference>
<dbReference type="STRING" id="1610491.AAV94_05675"/>
<dbReference type="PANTHER" id="PTHR43285">
    <property type="entry name" value="ANTHRANILATE PHOSPHORIBOSYLTRANSFERASE"/>
    <property type="match status" value="1"/>
</dbReference>
<evidence type="ECO:0000313" key="4">
    <source>
        <dbReference type="EMBL" id="KKW68302.1"/>
    </source>
</evidence>
<accession>A0A0U1Q0M1</accession>
<name>A0A0U1Q0M1_9BURK</name>
<dbReference type="GO" id="GO:0005829">
    <property type="term" value="C:cytosol"/>
    <property type="evidence" value="ECO:0007669"/>
    <property type="project" value="TreeGrafter"/>
</dbReference>
<reference evidence="4 5" key="1">
    <citation type="submission" date="2015-05" db="EMBL/GenBank/DDBJ databases">
        <title>Draft genome sequence of Lampropedia sp. CT6, isolated from the microbial mat of a hot water spring, located at Manikaran, India.</title>
        <authorList>
            <person name="Tripathi C."/>
            <person name="Rani P."/>
            <person name="Mahato N.K."/>
            <person name="Lal R."/>
        </authorList>
    </citation>
    <scope>NUCLEOTIDE SEQUENCE [LARGE SCALE GENOMIC DNA]</scope>
    <source>
        <strain evidence="4 5">CT6</strain>
    </source>
</reference>
<dbReference type="GO" id="GO:0000162">
    <property type="term" value="P:L-tryptophan biosynthetic process"/>
    <property type="evidence" value="ECO:0007669"/>
    <property type="project" value="InterPro"/>
</dbReference>
<evidence type="ECO:0000256" key="2">
    <source>
        <dbReference type="ARBA" id="ARBA00022679"/>
    </source>
</evidence>
<organism evidence="4 5">
    <name type="scientific">Lampropedia cohaerens</name>
    <dbReference type="NCBI Taxonomy" id="1610491"/>
    <lineage>
        <taxon>Bacteria</taxon>
        <taxon>Pseudomonadati</taxon>
        <taxon>Pseudomonadota</taxon>
        <taxon>Betaproteobacteria</taxon>
        <taxon>Burkholderiales</taxon>
        <taxon>Comamonadaceae</taxon>
        <taxon>Lampropedia</taxon>
    </lineage>
</organism>
<dbReference type="InterPro" id="IPR017459">
    <property type="entry name" value="Glycosyl_Trfase_fam3_N_dom"/>
</dbReference>
<dbReference type="EMBL" id="LBNQ01000020">
    <property type="protein sequence ID" value="KKW68302.1"/>
    <property type="molecule type" value="Genomic_DNA"/>
</dbReference>